<dbReference type="STRING" id="880157.AB204_02400"/>
<accession>A0A0J5FWW4</accession>
<comment type="caution">
    <text evidence="1">The sequence shown here is derived from an EMBL/GenBank/DDBJ whole genome shotgun (WGS) entry which is preliminary data.</text>
</comment>
<dbReference type="AlphaFoldDB" id="A0A0J5FWW4"/>
<protein>
    <submittedName>
        <fullName evidence="1">Uncharacterized protein</fullName>
    </submittedName>
</protein>
<evidence type="ECO:0000313" key="1">
    <source>
        <dbReference type="EMBL" id="KMJ46688.1"/>
    </source>
</evidence>
<dbReference type="Proteomes" id="UP000036277">
    <property type="component" value="Unassembled WGS sequence"/>
</dbReference>
<evidence type="ECO:0000313" key="2">
    <source>
        <dbReference type="Proteomes" id="UP000036277"/>
    </source>
</evidence>
<sequence>MEEPVNNPNSFKPSQGKRFVLREIKIFNNSFGYVIWDVRMTIEYAVVGKNNFDDLTDRYALKNDKPDVLSPKHLAEMCAKDYNDNHEGWGAYWPIDIVVFTEGKSLGVFRVVQEYNPTFTASYQKS</sequence>
<reference evidence="1 2" key="1">
    <citation type="submission" date="2015-06" db="EMBL/GenBank/DDBJ databases">
        <title>Draft Whole-Genome Sequence of the Entomopathogenic Bacterium Xenorhabdus khoisanae.</title>
        <authorList>
            <person name="Naidoo S."/>
            <person name="Featherston J."/>
            <person name="Gray V.M."/>
        </authorList>
    </citation>
    <scope>NUCLEOTIDE SEQUENCE [LARGE SCALE GENOMIC DNA]</scope>
    <source>
        <strain evidence="1 2">MCB</strain>
    </source>
</reference>
<keyword evidence="2" id="KW-1185">Reference proteome</keyword>
<proteinExistence type="predicted"/>
<organism evidence="1 2">
    <name type="scientific">Xenorhabdus khoisanae</name>
    <dbReference type="NCBI Taxonomy" id="880157"/>
    <lineage>
        <taxon>Bacteria</taxon>
        <taxon>Pseudomonadati</taxon>
        <taxon>Pseudomonadota</taxon>
        <taxon>Gammaproteobacteria</taxon>
        <taxon>Enterobacterales</taxon>
        <taxon>Morganellaceae</taxon>
        <taxon>Xenorhabdus</taxon>
    </lineage>
</organism>
<name>A0A0J5FWW4_9GAMM</name>
<dbReference type="PATRIC" id="fig|880157.4.peg.499"/>
<dbReference type="EMBL" id="LFCV01000013">
    <property type="protein sequence ID" value="KMJ46688.1"/>
    <property type="molecule type" value="Genomic_DNA"/>
</dbReference>
<gene>
    <name evidence="1" type="ORF">AB204_02400</name>
</gene>